<name>A0A915L1D5_ROMCU</name>
<evidence type="ECO:0000313" key="2">
    <source>
        <dbReference type="WBParaSite" id="nRc.2.0.1.t44878-RA"/>
    </source>
</evidence>
<dbReference type="AlphaFoldDB" id="A0A915L1D5"/>
<evidence type="ECO:0000313" key="1">
    <source>
        <dbReference type="Proteomes" id="UP000887565"/>
    </source>
</evidence>
<keyword evidence="1" id="KW-1185">Reference proteome</keyword>
<accession>A0A915L1D5</accession>
<protein>
    <submittedName>
        <fullName evidence="2">Uncharacterized protein</fullName>
    </submittedName>
</protein>
<reference evidence="2" key="1">
    <citation type="submission" date="2022-11" db="UniProtKB">
        <authorList>
            <consortium name="WormBaseParasite"/>
        </authorList>
    </citation>
    <scope>IDENTIFICATION</scope>
</reference>
<organism evidence="1 2">
    <name type="scientific">Romanomermis culicivorax</name>
    <name type="common">Nematode worm</name>
    <dbReference type="NCBI Taxonomy" id="13658"/>
    <lineage>
        <taxon>Eukaryota</taxon>
        <taxon>Metazoa</taxon>
        <taxon>Ecdysozoa</taxon>
        <taxon>Nematoda</taxon>
        <taxon>Enoplea</taxon>
        <taxon>Dorylaimia</taxon>
        <taxon>Mermithida</taxon>
        <taxon>Mermithoidea</taxon>
        <taxon>Mermithidae</taxon>
        <taxon>Romanomermis</taxon>
    </lineage>
</organism>
<dbReference type="Proteomes" id="UP000887565">
    <property type="component" value="Unplaced"/>
</dbReference>
<dbReference type="WBParaSite" id="nRc.2.0.1.t44878-RA">
    <property type="protein sequence ID" value="nRc.2.0.1.t44878-RA"/>
    <property type="gene ID" value="nRc.2.0.1.g44878"/>
</dbReference>
<proteinExistence type="predicted"/>
<sequence>MKLLHTRWALKSEENQGRSCAMCEKIEDIEELPALTMELDATLLSIYITLRVSYFVQLRQLQKTMPRSEKHICRSARAKSESKKAAPCV</sequence>